<gene>
    <name evidence="2" type="ORF">BpHYR1_021197</name>
</gene>
<proteinExistence type="predicted"/>
<sequence length="139" mass="15734">MPLSKPVESIESTDCNCMDIDGTVNFSNISSVIRSRCDLEQHGLSLKKMDQIFSMSFQFVIKPRLMGQFSLRMSLLSCPIFPILLSWLLFRAILVDSSKLGSLSPDRPALIESEPQSKTNAFILIKYFTMTIFRASFLI</sequence>
<accession>A0A3M7TAI1</accession>
<evidence type="ECO:0000313" key="3">
    <source>
        <dbReference type="Proteomes" id="UP000276133"/>
    </source>
</evidence>
<name>A0A3M7TAI1_BRAPC</name>
<dbReference type="AlphaFoldDB" id="A0A3M7TAI1"/>
<keyword evidence="1" id="KW-0812">Transmembrane</keyword>
<reference evidence="2 3" key="1">
    <citation type="journal article" date="2018" name="Sci. Rep.">
        <title>Genomic signatures of local adaptation to the degree of environmental predictability in rotifers.</title>
        <authorList>
            <person name="Franch-Gras L."/>
            <person name="Hahn C."/>
            <person name="Garcia-Roger E.M."/>
            <person name="Carmona M.J."/>
            <person name="Serra M."/>
            <person name="Gomez A."/>
        </authorList>
    </citation>
    <scope>NUCLEOTIDE SEQUENCE [LARGE SCALE GENOMIC DNA]</scope>
    <source>
        <strain evidence="2">HYR1</strain>
    </source>
</reference>
<organism evidence="2 3">
    <name type="scientific">Brachionus plicatilis</name>
    <name type="common">Marine rotifer</name>
    <name type="synonym">Brachionus muelleri</name>
    <dbReference type="NCBI Taxonomy" id="10195"/>
    <lineage>
        <taxon>Eukaryota</taxon>
        <taxon>Metazoa</taxon>
        <taxon>Spiralia</taxon>
        <taxon>Gnathifera</taxon>
        <taxon>Rotifera</taxon>
        <taxon>Eurotatoria</taxon>
        <taxon>Monogononta</taxon>
        <taxon>Pseudotrocha</taxon>
        <taxon>Ploima</taxon>
        <taxon>Brachionidae</taxon>
        <taxon>Brachionus</taxon>
    </lineage>
</organism>
<protein>
    <submittedName>
        <fullName evidence="2">Uncharacterized protein</fullName>
    </submittedName>
</protein>
<comment type="caution">
    <text evidence="2">The sequence shown here is derived from an EMBL/GenBank/DDBJ whole genome shotgun (WGS) entry which is preliminary data.</text>
</comment>
<evidence type="ECO:0000313" key="2">
    <source>
        <dbReference type="EMBL" id="RNA45114.1"/>
    </source>
</evidence>
<dbReference type="EMBL" id="REGN01000027">
    <property type="protein sequence ID" value="RNA45114.1"/>
    <property type="molecule type" value="Genomic_DNA"/>
</dbReference>
<keyword evidence="1" id="KW-1133">Transmembrane helix</keyword>
<keyword evidence="1" id="KW-0472">Membrane</keyword>
<keyword evidence="3" id="KW-1185">Reference proteome</keyword>
<feature type="transmembrane region" description="Helical" evidence="1">
    <location>
        <begin position="69"/>
        <end position="90"/>
    </location>
</feature>
<dbReference type="Proteomes" id="UP000276133">
    <property type="component" value="Unassembled WGS sequence"/>
</dbReference>
<evidence type="ECO:0000256" key="1">
    <source>
        <dbReference type="SAM" id="Phobius"/>
    </source>
</evidence>